<dbReference type="Proteomes" id="UP001143548">
    <property type="component" value="Unassembled WGS sequence"/>
</dbReference>
<dbReference type="AlphaFoldDB" id="A0A9W5YKR6"/>
<organism evidence="2 3">
    <name type="scientific">Aspergillus brasiliensis</name>
    <dbReference type="NCBI Taxonomy" id="319629"/>
    <lineage>
        <taxon>Eukaryota</taxon>
        <taxon>Fungi</taxon>
        <taxon>Dikarya</taxon>
        <taxon>Ascomycota</taxon>
        <taxon>Pezizomycotina</taxon>
        <taxon>Eurotiomycetes</taxon>
        <taxon>Eurotiomycetidae</taxon>
        <taxon>Eurotiales</taxon>
        <taxon>Aspergillaceae</taxon>
        <taxon>Aspergillus</taxon>
        <taxon>Aspergillus subgen. Circumdati</taxon>
    </lineage>
</organism>
<gene>
    <name evidence="2" type="ORF">AbraCBS73388_004771</name>
</gene>
<reference evidence="2" key="1">
    <citation type="submission" date="2022-07" db="EMBL/GenBank/DDBJ databases">
        <title>Taxonomy of Aspergillus series Nigri: significant species reduction supported by multi-species coalescent approaches.</title>
        <authorList>
            <person name="Bian C."/>
            <person name="Kusuya Y."/>
            <person name="Sklenar F."/>
            <person name="D'hooge E."/>
            <person name="Yaguchi T."/>
            <person name="Takahashi H."/>
            <person name="Hubka V."/>
        </authorList>
    </citation>
    <scope>NUCLEOTIDE SEQUENCE</scope>
    <source>
        <strain evidence="2">CBS 733.88</strain>
    </source>
</reference>
<keyword evidence="1" id="KW-0472">Membrane</keyword>
<comment type="caution">
    <text evidence="2">The sequence shown here is derived from an EMBL/GenBank/DDBJ whole genome shotgun (WGS) entry which is preliminary data.</text>
</comment>
<proteinExistence type="predicted"/>
<dbReference type="EMBL" id="BROQ01000022">
    <property type="protein sequence ID" value="GKZ19783.1"/>
    <property type="molecule type" value="Genomic_DNA"/>
</dbReference>
<feature type="transmembrane region" description="Helical" evidence="1">
    <location>
        <begin position="9"/>
        <end position="34"/>
    </location>
</feature>
<evidence type="ECO:0000313" key="2">
    <source>
        <dbReference type="EMBL" id="GKZ19783.1"/>
    </source>
</evidence>
<evidence type="ECO:0000256" key="1">
    <source>
        <dbReference type="SAM" id="Phobius"/>
    </source>
</evidence>
<name>A0A9W5YKR6_9EURO</name>
<accession>A0A9W5YKR6</accession>
<sequence length="75" mass="8912">MNAPSTKWLLAWALCLLIMNFTLCLSVLIFVYYWSRFHFGLYVLPYRPLNARDAWIAQHGPNHRESTFHNGLKWT</sequence>
<evidence type="ECO:0000313" key="3">
    <source>
        <dbReference type="Proteomes" id="UP001143548"/>
    </source>
</evidence>
<keyword evidence="1" id="KW-0812">Transmembrane</keyword>
<keyword evidence="1" id="KW-1133">Transmembrane helix</keyword>
<protein>
    <submittedName>
        <fullName evidence="2">Uncharacterized protein</fullName>
    </submittedName>
</protein>